<protein>
    <submittedName>
        <fullName evidence="1">Uncharacterized protein</fullName>
    </submittedName>
</protein>
<dbReference type="EMBL" id="KB739988">
    <property type="protein sequence ID" value="ENN82056.1"/>
    <property type="molecule type" value="Genomic_DNA"/>
</dbReference>
<proteinExistence type="predicted"/>
<gene>
    <name evidence="1" type="ORF">YQE_01567</name>
</gene>
<dbReference type="HOGENOM" id="CLU_2401905_0_0_1"/>
<organism evidence="1">
    <name type="scientific">Dendroctonus ponderosae</name>
    <name type="common">Mountain pine beetle</name>
    <dbReference type="NCBI Taxonomy" id="77166"/>
    <lineage>
        <taxon>Eukaryota</taxon>
        <taxon>Metazoa</taxon>
        <taxon>Ecdysozoa</taxon>
        <taxon>Arthropoda</taxon>
        <taxon>Hexapoda</taxon>
        <taxon>Insecta</taxon>
        <taxon>Pterygota</taxon>
        <taxon>Neoptera</taxon>
        <taxon>Endopterygota</taxon>
        <taxon>Coleoptera</taxon>
        <taxon>Polyphaga</taxon>
        <taxon>Cucujiformia</taxon>
        <taxon>Curculionidae</taxon>
        <taxon>Scolytinae</taxon>
        <taxon>Dendroctonus</taxon>
    </lineage>
</organism>
<feature type="non-terminal residue" evidence="1">
    <location>
        <position position="1"/>
    </location>
</feature>
<reference evidence="1" key="1">
    <citation type="journal article" date="2013" name="Genome Biol.">
        <title>Draft genome of the mountain pine beetle, Dendroctonus ponderosae Hopkins, a major forest pest.</title>
        <authorList>
            <person name="Keeling C.I."/>
            <person name="Yuen M.M."/>
            <person name="Liao N.Y."/>
            <person name="Docking T.R."/>
            <person name="Chan S.K."/>
            <person name="Taylor G.A."/>
            <person name="Palmquist D.L."/>
            <person name="Jackman S.D."/>
            <person name="Nguyen A."/>
            <person name="Li M."/>
            <person name="Henderson H."/>
            <person name="Janes J.K."/>
            <person name="Zhao Y."/>
            <person name="Pandoh P."/>
            <person name="Moore R."/>
            <person name="Sperling F.A."/>
            <person name="Huber D.P."/>
            <person name="Birol I."/>
            <person name="Jones S.J."/>
            <person name="Bohlmann J."/>
        </authorList>
    </citation>
    <scope>NUCLEOTIDE SEQUENCE</scope>
</reference>
<accession>N6UMY3</accession>
<sequence length="93" mass="10779">MLTELCTNLDDYMRSNKNITNMRATILLTFKKMFLDAGKSDLGAVIQQLSKSHVAEKKTHSQDHRSTPKYSIFGLLRAILQSFYYIYKLIIVF</sequence>
<name>N6UMY3_DENPD</name>
<evidence type="ECO:0000313" key="1">
    <source>
        <dbReference type="EMBL" id="ENN82056.1"/>
    </source>
</evidence>
<dbReference type="AlphaFoldDB" id="N6UMY3"/>